<reference evidence="2 3" key="1">
    <citation type="submission" date="2023-09" db="EMBL/GenBank/DDBJ databases">
        <authorList>
            <person name="Rey-Velasco X."/>
        </authorList>
    </citation>
    <scope>NUCLEOTIDE SEQUENCE [LARGE SCALE GENOMIC DNA]</scope>
    <source>
        <strain evidence="2 3">W335</strain>
    </source>
</reference>
<name>A0ABU3C2X7_9GAMM</name>
<feature type="compositionally biased region" description="Basic and acidic residues" evidence="1">
    <location>
        <begin position="53"/>
        <end position="71"/>
    </location>
</feature>
<feature type="region of interest" description="Disordered" evidence="1">
    <location>
        <begin position="1"/>
        <end position="94"/>
    </location>
</feature>
<evidence type="ECO:0000256" key="1">
    <source>
        <dbReference type="SAM" id="MobiDB-lite"/>
    </source>
</evidence>
<organism evidence="2 3">
    <name type="scientific">Spectribacter hydrogenoxidans</name>
    <dbReference type="NCBI Taxonomy" id="3075608"/>
    <lineage>
        <taxon>Bacteria</taxon>
        <taxon>Pseudomonadati</taxon>
        <taxon>Pseudomonadota</taxon>
        <taxon>Gammaproteobacteria</taxon>
        <taxon>Salinisphaerales</taxon>
        <taxon>Salinisphaeraceae</taxon>
        <taxon>Spectribacter</taxon>
    </lineage>
</organism>
<feature type="compositionally biased region" description="Basic and acidic residues" evidence="1">
    <location>
        <begin position="1"/>
        <end position="23"/>
    </location>
</feature>
<protein>
    <submittedName>
        <fullName evidence="2">Uncharacterized protein</fullName>
    </submittedName>
</protein>
<sequence length="138" mass="15244">MHSHADFFDGTEHAPQPAEEKVRRGNSVSADVSADARTGKNSQGGGHAASADVIEHELDGWLHRTPDDASERFNGVIRTKKQNRSGGAKRTARCDQKKIESGLKRISLWVPEDDEEEVKTLANTLTERHRAKQSRSTS</sequence>
<comment type="caution">
    <text evidence="2">The sequence shown here is derived from an EMBL/GenBank/DDBJ whole genome shotgun (WGS) entry which is preliminary data.</text>
</comment>
<dbReference type="RefSeq" id="WP_311653811.1">
    <property type="nucleotide sequence ID" value="NZ_JAVRIB010000015.1"/>
</dbReference>
<evidence type="ECO:0000313" key="3">
    <source>
        <dbReference type="Proteomes" id="UP001251857"/>
    </source>
</evidence>
<proteinExistence type="predicted"/>
<gene>
    <name evidence="2" type="ORF">RM532_13225</name>
</gene>
<dbReference type="Proteomes" id="UP001251857">
    <property type="component" value="Unassembled WGS sequence"/>
</dbReference>
<evidence type="ECO:0000313" key="2">
    <source>
        <dbReference type="EMBL" id="MDT0635910.1"/>
    </source>
</evidence>
<dbReference type="EMBL" id="JAVRIB010000015">
    <property type="protein sequence ID" value="MDT0635910.1"/>
    <property type="molecule type" value="Genomic_DNA"/>
</dbReference>
<keyword evidence="3" id="KW-1185">Reference proteome</keyword>
<accession>A0ABU3C2X7</accession>